<dbReference type="OrthoDB" id="9949627at2759"/>
<name>A0A6J8BEZ5_MYTCO</name>
<organism evidence="3 4">
    <name type="scientific">Mytilus coruscus</name>
    <name type="common">Sea mussel</name>
    <dbReference type="NCBI Taxonomy" id="42192"/>
    <lineage>
        <taxon>Eukaryota</taxon>
        <taxon>Metazoa</taxon>
        <taxon>Spiralia</taxon>
        <taxon>Lophotrochozoa</taxon>
        <taxon>Mollusca</taxon>
        <taxon>Bivalvia</taxon>
        <taxon>Autobranchia</taxon>
        <taxon>Pteriomorphia</taxon>
        <taxon>Mytilida</taxon>
        <taxon>Mytiloidea</taxon>
        <taxon>Mytilidae</taxon>
        <taxon>Mytilinae</taxon>
        <taxon>Mytilus</taxon>
    </lineage>
</organism>
<feature type="coiled-coil region" evidence="1">
    <location>
        <begin position="410"/>
        <end position="538"/>
    </location>
</feature>
<dbReference type="PANTHER" id="PTHR35838:SF1">
    <property type="entry name" value="TRICHOHYALIN-LIKE"/>
    <property type="match status" value="1"/>
</dbReference>
<feature type="region of interest" description="Disordered" evidence="2">
    <location>
        <begin position="340"/>
        <end position="361"/>
    </location>
</feature>
<feature type="region of interest" description="Disordered" evidence="2">
    <location>
        <begin position="635"/>
        <end position="657"/>
    </location>
</feature>
<evidence type="ECO:0000256" key="2">
    <source>
        <dbReference type="SAM" id="MobiDB-lite"/>
    </source>
</evidence>
<dbReference type="AlphaFoldDB" id="A0A6J8BEZ5"/>
<evidence type="ECO:0000313" key="3">
    <source>
        <dbReference type="EMBL" id="CAC5381464.1"/>
    </source>
</evidence>
<evidence type="ECO:0000313" key="4">
    <source>
        <dbReference type="Proteomes" id="UP000507470"/>
    </source>
</evidence>
<keyword evidence="4" id="KW-1185">Reference proteome</keyword>
<proteinExistence type="predicted"/>
<reference evidence="3 4" key="1">
    <citation type="submission" date="2020-06" db="EMBL/GenBank/DDBJ databases">
        <authorList>
            <person name="Li R."/>
            <person name="Bekaert M."/>
        </authorList>
    </citation>
    <scope>NUCLEOTIDE SEQUENCE [LARGE SCALE GENOMIC DNA]</scope>
    <source>
        <strain evidence="4">wild</strain>
    </source>
</reference>
<feature type="region of interest" description="Disordered" evidence="2">
    <location>
        <begin position="167"/>
        <end position="251"/>
    </location>
</feature>
<gene>
    <name evidence="3" type="ORF">MCOR_17325</name>
</gene>
<sequence>MLTNQVSHDMDMLLETPGIIGGDMSSSIEGPDKIPKQLMAFEKLLRHAISRFSKDSLYDMLLTLNSEMDTPRSRGGQRVNTGDPNRKIQSMRQVRQLIKSIEEAAIKGRASDHELRCLKSFETFDRDVRYLRDLKAYFDSNILKSLNEEYYDPADFPNATAVPQLKGLATPESSRSRKGLATPESSRSRKGLATPESSRSRKGLATPESSRSRKGLATPESSRSRKGLATPESSRSRNATSKASKEARDHARLPSVVVELKELSGVWGELLSDGNLDISIFDPDSHHELLQFENYHSFEPILRMVPDVFVKSYRAIDLGREWLAVAVRIYGERLPLRKVKPKTHSSPPPPPEVLKTPTARSRIPSAEVEKRVSEVKHHISIINKDITEKQEIIVSLAKDEKKLSKREKRSDALTNNFEKVDNKMQRAQRDFQRAVADLDRMNDQIKFLPNNSPKYTELFKRCKNIEIDIENKQNTLQMLEYEKSVVQEDYLLELEMRPHFIHYIGDIQHKIETLKTEVKEKQNAKKELEKQIVLIKTSKSASVNKSMQKYLNGELAYDLEAVTHRIEMAQSQDDERSIKSAASGTTYTDSDVDLAEYLVDEGRQQSESDLQFFYDADGEKAGITKPHMHKDIIGKPRIPESVLAPTQNRQKPRAKVS</sequence>
<accession>A0A6J8BEZ5</accession>
<dbReference type="PANTHER" id="PTHR35838">
    <property type="entry name" value="CHROMOSOME 21, WHOLE GENOME SHOTGUN SEQUENCE"/>
    <property type="match status" value="1"/>
</dbReference>
<feature type="compositionally biased region" description="Polar residues" evidence="2">
    <location>
        <begin position="231"/>
        <end position="242"/>
    </location>
</feature>
<dbReference type="Proteomes" id="UP000507470">
    <property type="component" value="Unassembled WGS sequence"/>
</dbReference>
<protein>
    <submittedName>
        <fullName evidence="3">Uncharacterized protein</fullName>
    </submittedName>
</protein>
<evidence type="ECO:0000256" key="1">
    <source>
        <dbReference type="SAM" id="Coils"/>
    </source>
</evidence>
<keyword evidence="1" id="KW-0175">Coiled coil</keyword>
<dbReference type="EMBL" id="CACVKT020003066">
    <property type="protein sequence ID" value="CAC5381464.1"/>
    <property type="molecule type" value="Genomic_DNA"/>
</dbReference>